<name>A0A949NGK5_9FIRM</name>
<dbReference type="RefSeq" id="WP_238721381.1">
    <property type="nucleotide sequence ID" value="NZ_JAHQCW010000011.1"/>
</dbReference>
<gene>
    <name evidence="1" type="ORF">KTH89_08585</name>
</gene>
<comment type="caution">
    <text evidence="1">The sequence shown here is derived from an EMBL/GenBank/DDBJ whole genome shotgun (WGS) entry which is preliminary data.</text>
</comment>
<keyword evidence="2" id="KW-1185">Reference proteome</keyword>
<organism evidence="1 2">
    <name type="scientific">Diplocloster agilis</name>
    <dbReference type="NCBI Taxonomy" id="2850323"/>
    <lineage>
        <taxon>Bacteria</taxon>
        <taxon>Bacillati</taxon>
        <taxon>Bacillota</taxon>
        <taxon>Clostridia</taxon>
        <taxon>Lachnospirales</taxon>
        <taxon>Lachnospiraceae</taxon>
        <taxon>Diplocloster</taxon>
    </lineage>
</organism>
<dbReference type="AlphaFoldDB" id="A0A949NGK5"/>
<proteinExistence type="predicted"/>
<sequence>MGKKMEWYAARVRNISRKICGRITGKPMIGSRFGKKVVLEQQMGNERIQQLLSRKQPFMVGRFGSTELAVMRSVVAYQLGVRKNVHPEVVNRIYELSGFFPKDEQLTIRFSDLMCESCAQLDLIGTWFNLMEDYMIEHFAPQSEVTYLRAIEPWYHEKPWSKALKGKKVLVVHPFKNTIERQFARRELLFPGTDILPEFDLQVIRAVQTLADQTDERFANWFEALDYMYEEAMKLDFDVAILGCGAYGFPLAARLKAAGRQAIHMGGATQLLFGIRGSRWDSHPVISKLYNENWVKPNEDEKPAGFKKVEEGCYW</sequence>
<dbReference type="Proteomes" id="UP000712157">
    <property type="component" value="Unassembled WGS sequence"/>
</dbReference>
<evidence type="ECO:0000313" key="2">
    <source>
        <dbReference type="Proteomes" id="UP000712157"/>
    </source>
</evidence>
<dbReference type="EMBL" id="JAHQCW010000011">
    <property type="protein sequence ID" value="MBU9736593.1"/>
    <property type="molecule type" value="Genomic_DNA"/>
</dbReference>
<accession>A0A949NGK5</accession>
<evidence type="ECO:0000313" key="1">
    <source>
        <dbReference type="EMBL" id="MBU9736593.1"/>
    </source>
</evidence>
<protein>
    <submittedName>
        <fullName evidence="1">Uncharacterized protein</fullName>
    </submittedName>
</protein>
<reference evidence="1" key="1">
    <citation type="submission" date="2021-06" db="EMBL/GenBank/DDBJ databases">
        <title>Description of novel taxa of the family Lachnospiraceae.</title>
        <authorList>
            <person name="Chaplin A.V."/>
            <person name="Sokolova S.R."/>
            <person name="Pikina A.P."/>
            <person name="Korzhanova M."/>
            <person name="Belova V."/>
            <person name="Korostin D."/>
            <person name="Efimov B.A."/>
        </authorList>
    </citation>
    <scope>NUCLEOTIDE SEQUENCE</scope>
    <source>
        <strain evidence="1">ASD5720</strain>
    </source>
</reference>